<feature type="region of interest" description="Disordered" evidence="1">
    <location>
        <begin position="32"/>
        <end position="56"/>
    </location>
</feature>
<feature type="compositionally biased region" description="Basic and acidic residues" evidence="1">
    <location>
        <begin position="32"/>
        <end position="45"/>
    </location>
</feature>
<dbReference type="AlphaFoldDB" id="A0A147B7K8"/>
<evidence type="ECO:0000313" key="2">
    <source>
        <dbReference type="EMBL" id="JAR86759.1"/>
    </source>
</evidence>
<sequence length="145" mass="16564">ARMDELEIYVATLQAEKEALMEENNALKQRLEETEAENERLREKTGSSSSSSSIEHAWPINEPLQKDQVQLLALSLWMMRYGFLHLMTSLMTCLLCCKSAAKTCSALPQPPQCWATGCKDRQVSNVDPALHWWGPQQRNWSPSKR</sequence>
<name>A0A147B7K8_9ACAR</name>
<protein>
    <submittedName>
        <fullName evidence="2">Transcription factor xbp</fullName>
    </submittedName>
</protein>
<dbReference type="EMBL" id="GEIB01001500">
    <property type="protein sequence ID" value="JAR86759.1"/>
    <property type="molecule type" value="Transcribed_RNA"/>
</dbReference>
<reference evidence="2" key="1">
    <citation type="submission" date="2016-03" db="EMBL/GenBank/DDBJ databases">
        <title>Gut transcriptome analysis on engorged females of Ornithodoros mimon (Acari: Argasidae) and phylogenetic inferences of soft ticks.</title>
        <authorList>
            <person name="Landulfo G.A."/>
            <person name="Giovanni D."/>
            <person name="Carvalho E."/>
            <person name="Junqueira-de-Azevedo I."/>
            <person name="Patane J."/>
            <person name="Mendoca R."/>
            <person name="Barros-Battesti D."/>
        </authorList>
    </citation>
    <scope>NUCLEOTIDE SEQUENCE</scope>
    <source>
        <strain evidence="2">Females</strain>
        <tissue evidence="2">Gut</tissue>
    </source>
</reference>
<feature type="non-terminal residue" evidence="2">
    <location>
        <position position="1"/>
    </location>
</feature>
<proteinExistence type="predicted"/>
<accession>A0A147B7K8</accession>
<organism evidence="2">
    <name type="scientific">Alectorobius mimon</name>
    <dbReference type="NCBI Taxonomy" id="360319"/>
    <lineage>
        <taxon>Eukaryota</taxon>
        <taxon>Metazoa</taxon>
        <taxon>Ecdysozoa</taxon>
        <taxon>Arthropoda</taxon>
        <taxon>Chelicerata</taxon>
        <taxon>Arachnida</taxon>
        <taxon>Acari</taxon>
        <taxon>Parasitiformes</taxon>
        <taxon>Ixodida</taxon>
        <taxon>Ixodoidea</taxon>
        <taxon>Argasidae</taxon>
        <taxon>Ornithodorinae</taxon>
        <taxon>Alectorobius</taxon>
    </lineage>
</organism>
<evidence type="ECO:0000256" key="1">
    <source>
        <dbReference type="SAM" id="MobiDB-lite"/>
    </source>
</evidence>